<proteinExistence type="predicted"/>
<name>A0A8S5MN73_9CAUD</name>
<protein>
    <submittedName>
        <fullName evidence="1">Tail protein</fullName>
    </submittedName>
</protein>
<reference evidence="1" key="1">
    <citation type="journal article" date="2021" name="Proc. Natl. Acad. Sci. U.S.A.">
        <title>A Catalog of Tens of Thousands of Viruses from Human Metagenomes Reveals Hidden Associations with Chronic Diseases.</title>
        <authorList>
            <person name="Tisza M.J."/>
            <person name="Buck C.B."/>
        </authorList>
    </citation>
    <scope>NUCLEOTIDE SEQUENCE</scope>
    <source>
        <strain evidence="1">CtJfU3</strain>
    </source>
</reference>
<accession>A0A8S5MN73</accession>
<dbReference type="EMBL" id="BK014944">
    <property type="protein sequence ID" value="DAD83821.1"/>
    <property type="molecule type" value="Genomic_DNA"/>
</dbReference>
<sequence>MNRRIICTNENNIAVRFDYDFSPFFLKSVEGIYGISANVTTSENTTIDGSTYQGSTAKERNIVITAQMEGDYKENRNFLYRVFKLKSSGVFTYMEDGDTKQIEYKVESIEIEESGVVRDITISLICPKPFFEDLEDVEVVMASWVDDLEFPVCFPGEGIEFGHREANLVKEIENNTGADNIGIMAVIRADGPVKNPAIHHAETEEYTKLEMALESGQIIVVTTGQDKKKAWLLEGVSQSEIEEKGYDALLKEKGTNINEYLSEGSRFIQLQHGKNTITYTAEMGANYMSVSIFYRLLYLGV</sequence>
<organism evidence="1">
    <name type="scientific">Myoviridae sp. ctJfU3</name>
    <dbReference type="NCBI Taxonomy" id="2826638"/>
    <lineage>
        <taxon>Viruses</taxon>
        <taxon>Duplodnaviria</taxon>
        <taxon>Heunggongvirae</taxon>
        <taxon>Uroviricota</taxon>
        <taxon>Caudoviricetes</taxon>
    </lineage>
</organism>
<evidence type="ECO:0000313" key="1">
    <source>
        <dbReference type="EMBL" id="DAD83821.1"/>
    </source>
</evidence>
<dbReference type="Gene3D" id="2.40.30.200">
    <property type="match status" value="1"/>
</dbReference>